<evidence type="ECO:0008006" key="3">
    <source>
        <dbReference type="Google" id="ProtNLM"/>
    </source>
</evidence>
<dbReference type="AlphaFoldDB" id="A0A0A8HUX0"/>
<protein>
    <recommendedName>
        <fullName evidence="3">Molybdenum cofactor biosynthesis protein</fullName>
    </recommendedName>
</protein>
<name>A0A0A8HUX0_CAMLA</name>
<evidence type="ECO:0000313" key="2">
    <source>
        <dbReference type="Proteomes" id="UP000031130"/>
    </source>
</evidence>
<evidence type="ECO:0000313" key="1">
    <source>
        <dbReference type="EMBL" id="AJD01689.1"/>
    </source>
</evidence>
<dbReference type="KEGG" id="cln:UPTC3659_0841"/>
<dbReference type="OrthoDB" id="5362993at2"/>
<gene>
    <name evidence="1" type="ORF">UPTC3659_0841</name>
</gene>
<dbReference type="Proteomes" id="UP000031130">
    <property type="component" value="Chromosome"/>
</dbReference>
<reference evidence="1 2" key="1">
    <citation type="journal article" date="2014" name="Genome Biol. Evol.">
        <title>Comparative Genomics of the Campylobacter lari Group.</title>
        <authorList>
            <person name="Miller W.G."/>
            <person name="Yee E."/>
            <person name="Chapman M.H."/>
            <person name="Smith T.P."/>
            <person name="Bono J.L."/>
            <person name="Huynh S."/>
            <person name="Parker C.T."/>
            <person name="Vandamme P."/>
            <person name="Luong K."/>
            <person name="Korlach J."/>
        </authorList>
    </citation>
    <scope>NUCLEOTIDE SEQUENCE [LARGE SCALE GENOMIC DNA]</scope>
    <source>
        <strain evidence="2">RM3659</strain>
    </source>
</reference>
<sequence length="66" mass="7879">MFFKKKIVQKQVNQNNTSKQNNTSNNDFAQEKRLYEFRENMKKLSKDENSAKLLAKQLSRLIQKSK</sequence>
<dbReference type="EMBL" id="CP007775">
    <property type="protein sequence ID" value="AJD01689.1"/>
    <property type="molecule type" value="Genomic_DNA"/>
</dbReference>
<organism evidence="1 2">
    <name type="scientific">Campylobacter lari NCTC 11845</name>
    <dbReference type="NCBI Taxonomy" id="1388749"/>
    <lineage>
        <taxon>Bacteria</taxon>
        <taxon>Pseudomonadati</taxon>
        <taxon>Campylobacterota</taxon>
        <taxon>Epsilonproteobacteria</taxon>
        <taxon>Campylobacterales</taxon>
        <taxon>Campylobacteraceae</taxon>
        <taxon>Campylobacter</taxon>
    </lineage>
</organism>
<accession>A0A0A8HUX0</accession>
<dbReference type="RefSeq" id="WP_039626007.1">
    <property type="nucleotide sequence ID" value="NZ_CP007775.1"/>
</dbReference>
<proteinExistence type="predicted"/>
<dbReference type="HOGENOM" id="CLU_205734_0_0_7"/>